<dbReference type="InterPro" id="IPR051271">
    <property type="entry name" value="2C-system_Tx_regulators"/>
</dbReference>
<dbReference type="Proteomes" id="UP001146670">
    <property type="component" value="Unassembled WGS sequence"/>
</dbReference>
<accession>A0A9X3JF90</accession>
<dbReference type="PROSITE" id="PS50110">
    <property type="entry name" value="RESPONSE_REGULATORY"/>
    <property type="match status" value="1"/>
</dbReference>
<gene>
    <name evidence="3" type="ORF">OW157_06830</name>
</gene>
<feature type="domain" description="Response regulatory" evidence="2">
    <location>
        <begin position="3"/>
        <end position="122"/>
    </location>
</feature>
<dbReference type="SMART" id="SM00448">
    <property type="entry name" value="REC"/>
    <property type="match status" value="1"/>
</dbReference>
<evidence type="ECO:0000313" key="3">
    <source>
        <dbReference type="EMBL" id="MCZ0726267.1"/>
    </source>
</evidence>
<proteinExistence type="predicted"/>
<evidence type="ECO:0000259" key="2">
    <source>
        <dbReference type="PROSITE" id="PS50110"/>
    </source>
</evidence>
<keyword evidence="1" id="KW-0597">Phosphoprotein</keyword>
<evidence type="ECO:0000313" key="4">
    <source>
        <dbReference type="Proteomes" id="UP001146670"/>
    </source>
</evidence>
<keyword evidence="4" id="KW-1185">Reference proteome</keyword>
<organism evidence="3 4">
    <name type="scientific">Aerococcus kribbianus</name>
    <dbReference type="NCBI Taxonomy" id="2999064"/>
    <lineage>
        <taxon>Bacteria</taxon>
        <taxon>Bacillati</taxon>
        <taxon>Bacillota</taxon>
        <taxon>Bacilli</taxon>
        <taxon>Lactobacillales</taxon>
        <taxon>Aerococcaceae</taxon>
        <taxon>Aerococcus</taxon>
    </lineage>
</organism>
<name>A0A9X3JF90_9LACT</name>
<feature type="modified residue" description="4-aspartylphosphate" evidence="1">
    <location>
        <position position="56"/>
    </location>
</feature>
<dbReference type="RefSeq" id="WP_268752597.1">
    <property type="nucleotide sequence ID" value="NZ_JAPRFQ010000003.1"/>
</dbReference>
<dbReference type="PANTHER" id="PTHR45526:SF1">
    <property type="entry name" value="TRANSCRIPTIONAL REGULATORY PROTEIN DCUR-RELATED"/>
    <property type="match status" value="1"/>
</dbReference>
<dbReference type="AlphaFoldDB" id="A0A9X3JF90"/>
<dbReference type="Pfam" id="PF00072">
    <property type="entry name" value="Response_reg"/>
    <property type="match status" value="1"/>
</dbReference>
<protein>
    <submittedName>
        <fullName evidence="3">Response regulator</fullName>
    </submittedName>
</protein>
<dbReference type="EMBL" id="JAPRFR010000003">
    <property type="protein sequence ID" value="MCZ0726267.1"/>
    <property type="molecule type" value="Genomic_DNA"/>
</dbReference>
<dbReference type="GO" id="GO:0000156">
    <property type="term" value="F:phosphorelay response regulator activity"/>
    <property type="evidence" value="ECO:0007669"/>
    <property type="project" value="TreeGrafter"/>
</dbReference>
<reference evidence="3" key="1">
    <citation type="submission" date="2022-12" db="EMBL/GenBank/DDBJ databases">
        <title>Description and comparative metabolic analysis of Aerococcus sp. nov., isolated from the feces of a pig.</title>
        <authorList>
            <person name="Chang Y.-H."/>
        </authorList>
    </citation>
    <scope>NUCLEOTIDE SEQUENCE</scope>
    <source>
        <strain evidence="3">YH-aer222</strain>
    </source>
</reference>
<dbReference type="InterPro" id="IPR001789">
    <property type="entry name" value="Sig_transdc_resp-reg_receiver"/>
</dbReference>
<evidence type="ECO:0000256" key="1">
    <source>
        <dbReference type="PROSITE-ProRule" id="PRU00169"/>
    </source>
</evidence>
<sequence length="232" mass="27107">MYQILLIEDDVMVQTINKQYIEQLDEFQVTFLADCMPTALDILEKNQAFIDIIFIDDNLGGKEEGISYIGWIKQKYPKIELIVVSANSSKEAIQSAYNLGASDYILKPFNAQRLHKSLENFKLRKLGHHNQFTQTDIDGHYQPQNRSNKKILQWLEKTPLEKGISFKTLQHILLIIQTYPNQFSINQLSRDGDLSHVTIRHYINFLVDKEYLTEEIVYQKNGRPYSVYRISC</sequence>
<comment type="caution">
    <text evidence="3">The sequence shown here is derived from an EMBL/GenBank/DDBJ whole genome shotgun (WGS) entry which is preliminary data.</text>
</comment>
<dbReference type="PANTHER" id="PTHR45526">
    <property type="entry name" value="TRANSCRIPTIONAL REGULATORY PROTEIN DPIA"/>
    <property type="match status" value="1"/>
</dbReference>
<dbReference type="SUPFAM" id="SSF52172">
    <property type="entry name" value="CheY-like"/>
    <property type="match status" value="1"/>
</dbReference>
<dbReference type="InterPro" id="IPR011006">
    <property type="entry name" value="CheY-like_superfamily"/>
</dbReference>
<dbReference type="Gene3D" id="3.40.50.2300">
    <property type="match status" value="1"/>
</dbReference>